<dbReference type="NCBIfam" id="TIGR02426">
    <property type="entry name" value="protocat_pcaB"/>
    <property type="match status" value="1"/>
</dbReference>
<name>A0A447D1R7_9BRAD</name>
<comment type="caution">
    <text evidence="4">The sequence shown here is derived from an EMBL/GenBank/DDBJ whole genome shotgun (WGS) entry which is preliminary data.</text>
</comment>
<dbReference type="InterPro" id="IPR008948">
    <property type="entry name" value="L-Aspartase-like"/>
</dbReference>
<dbReference type="SUPFAM" id="SSF48557">
    <property type="entry name" value="L-aspartase-like"/>
    <property type="match status" value="1"/>
</dbReference>
<dbReference type="InterPro" id="IPR000362">
    <property type="entry name" value="Fumarate_lyase_fam"/>
</dbReference>
<organism evidence="4 5">
    <name type="scientific">Rhodoplanes serenus</name>
    <dbReference type="NCBI Taxonomy" id="200615"/>
    <lineage>
        <taxon>Bacteria</taxon>
        <taxon>Pseudomonadati</taxon>
        <taxon>Pseudomonadota</taxon>
        <taxon>Alphaproteobacteria</taxon>
        <taxon>Hyphomicrobiales</taxon>
        <taxon>Nitrobacteraceae</taxon>
        <taxon>Rhodoplanes</taxon>
    </lineage>
</organism>
<dbReference type="PRINTS" id="PR00149">
    <property type="entry name" value="FUMRATELYASE"/>
</dbReference>
<dbReference type="AlphaFoldDB" id="A0A447D1R7"/>
<proteinExistence type="inferred from homology"/>
<dbReference type="OrthoDB" id="9768878at2"/>
<dbReference type="PRINTS" id="PR00145">
    <property type="entry name" value="ARGSUCLYASE"/>
</dbReference>
<dbReference type="InterPro" id="IPR019468">
    <property type="entry name" value="AdenyloSucc_lyase_C"/>
</dbReference>
<dbReference type="InterPro" id="IPR022761">
    <property type="entry name" value="Fumarate_lyase_N"/>
</dbReference>
<reference evidence="5" key="1">
    <citation type="submission" date="2018-10" db="EMBL/GenBank/DDBJ databases">
        <authorList>
            <person name="Peiro R."/>
            <person name="Begona"/>
            <person name="Cbmso G."/>
            <person name="Lopez M."/>
            <person name="Gonzalez S."/>
            <person name="Sacristan E."/>
            <person name="Castillo E."/>
        </authorList>
    </citation>
    <scope>NUCLEOTIDE SEQUENCE [LARGE SCALE GENOMIC DNA]</scope>
</reference>
<evidence type="ECO:0000256" key="2">
    <source>
        <dbReference type="NCBIfam" id="TIGR02426"/>
    </source>
</evidence>
<sequence>MPASALDSMILRDVVATAPMRHLFSDEHRLRLYLDIEAALARVQARLGVIPPAAADEIARHAALDEFDLDRLKRDTERIGAPVQPVVAQLGALCRDDLGQWVHYGATTQDIMDTATALQMRDAFALIDADLVAIAEALADLARTHRDTPMAARSQLQHAVPTTFGFKMAGVLAAVLRDRERLAALAPRVLVGQLGGAVGTLASLGDEGPAVHEALMAELGLGVPEIAWHTARDRIAETGGFLALVAGTCGKLARDVTLLMQTEVAEASEAAAPGRGSSSTMPQKRNPVSSVLVLAAVPVVRQLAAVLAEAMIADHERTSGAWQSEWIVVPEIFCLAAGVLAHTRALTAGLTVDPARMRANLDITGGLINAEAVAMGLAPTLGRAEAHHLVATLSRAASARGRPLAELLMADETVTAQLDRDTVERLCDPAAYTGAAGVMVDRVLALHAAAPPPRAFALPRSPGAPPA</sequence>
<evidence type="ECO:0000256" key="1">
    <source>
        <dbReference type="ARBA" id="ARBA00034772"/>
    </source>
</evidence>
<dbReference type="EC" id="5.5.1.2" evidence="2"/>
<dbReference type="GO" id="GO:0019619">
    <property type="term" value="P:3,4-dihydroxybenzoate catabolic process"/>
    <property type="evidence" value="ECO:0007669"/>
    <property type="project" value="InterPro"/>
</dbReference>
<dbReference type="FunFam" id="1.20.200.10:FF:000014">
    <property type="entry name" value="3-carboxy-cis,cis-muconate cycloisomerase"/>
    <property type="match status" value="1"/>
</dbReference>
<dbReference type="InterPro" id="IPR012789">
    <property type="entry name" value="Protocat_PcaB-like"/>
</dbReference>
<evidence type="ECO:0000313" key="5">
    <source>
        <dbReference type="Proteomes" id="UP000289200"/>
    </source>
</evidence>
<dbReference type="Pfam" id="PF00206">
    <property type="entry name" value="Lyase_1"/>
    <property type="match status" value="1"/>
</dbReference>
<dbReference type="Pfam" id="PF10397">
    <property type="entry name" value="ADSL_C"/>
    <property type="match status" value="1"/>
</dbReference>
<evidence type="ECO:0000259" key="3">
    <source>
        <dbReference type="SMART" id="SM00998"/>
    </source>
</evidence>
<dbReference type="RefSeq" id="WP_129611431.1">
    <property type="nucleotide sequence ID" value="NZ_UWOC01000201.1"/>
</dbReference>
<dbReference type="PANTHER" id="PTHR43172:SF2">
    <property type="entry name" value="ADENYLOSUCCINATE LYASE C-TERMINAL DOMAIN-CONTAINING PROTEIN"/>
    <property type="match status" value="1"/>
</dbReference>
<protein>
    <recommendedName>
        <fullName evidence="2">3-carboxy-cis,cis-muconate cycloisomerase</fullName>
        <ecNumber evidence="2">5.5.1.2</ecNumber>
    </recommendedName>
</protein>
<dbReference type="GO" id="GO:0047472">
    <property type="term" value="F:3-carboxy-cis,cis-muconate cycloisomerase activity"/>
    <property type="evidence" value="ECO:0007669"/>
    <property type="project" value="UniProtKB-UniRule"/>
</dbReference>
<dbReference type="PANTHER" id="PTHR43172">
    <property type="entry name" value="ADENYLOSUCCINATE LYASE"/>
    <property type="match status" value="1"/>
</dbReference>
<dbReference type="Gene3D" id="1.20.200.10">
    <property type="entry name" value="Fumarase/aspartase (Central domain)"/>
    <property type="match status" value="1"/>
</dbReference>
<comment type="similarity">
    <text evidence="1">Belongs to the class-II fumarase/aspartase family.</text>
</comment>
<evidence type="ECO:0000313" key="4">
    <source>
        <dbReference type="EMBL" id="VCU11464.1"/>
    </source>
</evidence>
<dbReference type="EMBL" id="UWOC01000201">
    <property type="protein sequence ID" value="VCU11464.1"/>
    <property type="molecule type" value="Genomic_DNA"/>
</dbReference>
<dbReference type="CDD" id="cd01597">
    <property type="entry name" value="pCLME"/>
    <property type="match status" value="1"/>
</dbReference>
<gene>
    <name evidence="4" type="primary">pcaB</name>
    <name evidence="4" type="ORF">RHODGE_RHODGE_04677</name>
</gene>
<keyword evidence="5" id="KW-1185">Reference proteome</keyword>
<feature type="domain" description="Adenylosuccinate lyase C-terminal" evidence="3">
    <location>
        <begin position="365"/>
        <end position="444"/>
    </location>
</feature>
<dbReference type="Gene3D" id="1.10.40.30">
    <property type="entry name" value="Fumarase/aspartase (C-terminal domain)"/>
    <property type="match status" value="1"/>
</dbReference>
<dbReference type="Proteomes" id="UP000289200">
    <property type="component" value="Unassembled WGS sequence"/>
</dbReference>
<accession>A0A447D1R7</accession>
<dbReference type="SMART" id="SM00998">
    <property type="entry name" value="ADSL_C"/>
    <property type="match status" value="1"/>
</dbReference>